<dbReference type="RefSeq" id="WP_241913938.1">
    <property type="nucleotide sequence ID" value="NZ_CP093326.1"/>
</dbReference>
<keyword evidence="4 8" id="KW-0812">Transmembrane</keyword>
<dbReference type="CDD" id="cd06261">
    <property type="entry name" value="TM_PBP2"/>
    <property type="match status" value="1"/>
</dbReference>
<keyword evidence="11" id="KW-1185">Reference proteome</keyword>
<dbReference type="InterPro" id="IPR014342">
    <property type="entry name" value="Ectoine_EhuC"/>
</dbReference>
<dbReference type="Gene3D" id="1.10.3720.10">
    <property type="entry name" value="MetI-like"/>
    <property type="match status" value="1"/>
</dbReference>
<sequence length="243" mass="26503">MEENFAALAEAAPRIWEGLGITLLLTLGGALLAIVIAVVLGLGARLNNVFLRGLCRVFIEFFRGTSLVVQLFFFFFVLPQLGVDLPALVCGILGLGLNYGAYCAEVVRGSINSVPTGQWEATTALSLSKAQRMRRIIFPQAWALMIPSLTNYLIHMLKGTAIVSFITLADLTYHTEQLRKDTDTFFAYGVSLVIYFVLAYVLTLMMNGLEVQAKHKLGRGESLRETLSLKTPDTPVAAQGGKG</sequence>
<dbReference type="NCBIfam" id="TIGR01726">
    <property type="entry name" value="HEQRo_perm_3TM"/>
    <property type="match status" value="1"/>
</dbReference>
<evidence type="ECO:0000256" key="1">
    <source>
        <dbReference type="ARBA" id="ARBA00004651"/>
    </source>
</evidence>
<accession>A0ABY3W8E7</accession>
<keyword evidence="3" id="KW-1003">Cell membrane</keyword>
<evidence type="ECO:0000256" key="4">
    <source>
        <dbReference type="ARBA" id="ARBA00022692"/>
    </source>
</evidence>
<dbReference type="Pfam" id="PF00528">
    <property type="entry name" value="BPD_transp_1"/>
    <property type="match status" value="1"/>
</dbReference>
<keyword evidence="2 8" id="KW-0813">Transport</keyword>
<feature type="domain" description="ABC transmembrane type-1" evidence="9">
    <location>
        <begin position="19"/>
        <end position="206"/>
    </location>
</feature>
<keyword evidence="6 8" id="KW-1133">Transmembrane helix</keyword>
<gene>
    <name evidence="10" type="primary">ehuC</name>
    <name evidence="10" type="ORF">MNQ99_17900</name>
</gene>
<evidence type="ECO:0000313" key="10">
    <source>
        <dbReference type="EMBL" id="UNK45761.1"/>
    </source>
</evidence>
<feature type="transmembrane region" description="Helical" evidence="8">
    <location>
        <begin position="141"/>
        <end position="166"/>
    </location>
</feature>
<evidence type="ECO:0000256" key="7">
    <source>
        <dbReference type="ARBA" id="ARBA00023136"/>
    </source>
</evidence>
<organism evidence="10 11">
    <name type="scientific">Arthrobacter sulfonylureivorans</name>
    <dbReference type="NCBI Taxonomy" id="2486855"/>
    <lineage>
        <taxon>Bacteria</taxon>
        <taxon>Bacillati</taxon>
        <taxon>Actinomycetota</taxon>
        <taxon>Actinomycetes</taxon>
        <taxon>Micrococcales</taxon>
        <taxon>Micrococcaceae</taxon>
        <taxon>Arthrobacter</taxon>
    </lineage>
</organism>
<proteinExistence type="inferred from homology"/>
<evidence type="ECO:0000256" key="5">
    <source>
        <dbReference type="ARBA" id="ARBA00022970"/>
    </source>
</evidence>
<protein>
    <submittedName>
        <fullName evidence="10">Ectoine/hydroxyectoine ABC transporter permease subunit EhuC</fullName>
    </submittedName>
</protein>
<evidence type="ECO:0000259" key="9">
    <source>
        <dbReference type="PROSITE" id="PS50928"/>
    </source>
</evidence>
<feature type="transmembrane region" description="Helical" evidence="8">
    <location>
        <begin position="186"/>
        <end position="209"/>
    </location>
</feature>
<dbReference type="NCBIfam" id="TIGR03004">
    <property type="entry name" value="ectoine_ehuC"/>
    <property type="match status" value="1"/>
</dbReference>
<keyword evidence="7 8" id="KW-0472">Membrane</keyword>
<dbReference type="EMBL" id="CP093326">
    <property type="protein sequence ID" value="UNK45761.1"/>
    <property type="molecule type" value="Genomic_DNA"/>
</dbReference>
<dbReference type="InterPro" id="IPR035906">
    <property type="entry name" value="MetI-like_sf"/>
</dbReference>
<dbReference type="Proteomes" id="UP000829069">
    <property type="component" value="Chromosome"/>
</dbReference>
<dbReference type="InterPro" id="IPR010065">
    <property type="entry name" value="AA_ABC_transptr_permease_3TM"/>
</dbReference>
<dbReference type="PANTHER" id="PTHR30614:SF0">
    <property type="entry name" value="L-CYSTINE TRANSPORT SYSTEM PERMEASE PROTEIN TCYL"/>
    <property type="match status" value="1"/>
</dbReference>
<keyword evidence="5" id="KW-0029">Amino-acid transport</keyword>
<evidence type="ECO:0000313" key="11">
    <source>
        <dbReference type="Proteomes" id="UP000829069"/>
    </source>
</evidence>
<reference evidence="10 11" key="1">
    <citation type="submission" date="2022-03" db="EMBL/GenBank/DDBJ databases">
        <title>Isotopic signatures of nitrous oxide derived from detoxification processes.</title>
        <authorList>
            <person name="Behrendt U."/>
            <person name="Buchen C."/>
            <person name="Well R."/>
            <person name="Ulrich A."/>
            <person name="Rohe L."/>
            <person name="Kolb S."/>
            <person name="Schloter M."/>
            <person name="Horn M.A."/>
            <person name="Augustin J."/>
        </authorList>
    </citation>
    <scope>NUCLEOTIDE SEQUENCE [LARGE SCALE GENOMIC DNA]</scope>
    <source>
        <strain evidence="10 11">S4-C24</strain>
    </source>
</reference>
<evidence type="ECO:0000256" key="3">
    <source>
        <dbReference type="ARBA" id="ARBA00022475"/>
    </source>
</evidence>
<comment type="similarity">
    <text evidence="8">Belongs to the binding-protein-dependent transport system permease family.</text>
</comment>
<evidence type="ECO:0000256" key="8">
    <source>
        <dbReference type="RuleBase" id="RU363032"/>
    </source>
</evidence>
<dbReference type="PANTHER" id="PTHR30614">
    <property type="entry name" value="MEMBRANE COMPONENT OF AMINO ACID ABC TRANSPORTER"/>
    <property type="match status" value="1"/>
</dbReference>
<feature type="transmembrane region" description="Helical" evidence="8">
    <location>
        <begin position="85"/>
        <end position="104"/>
    </location>
</feature>
<comment type="subcellular location">
    <subcellularLocation>
        <location evidence="1 8">Cell membrane</location>
        <topology evidence="1 8">Multi-pass membrane protein</topology>
    </subcellularLocation>
</comment>
<dbReference type="InterPro" id="IPR000515">
    <property type="entry name" value="MetI-like"/>
</dbReference>
<evidence type="ECO:0000256" key="2">
    <source>
        <dbReference type="ARBA" id="ARBA00022448"/>
    </source>
</evidence>
<feature type="transmembrane region" description="Helical" evidence="8">
    <location>
        <begin position="54"/>
        <end position="79"/>
    </location>
</feature>
<name>A0ABY3W8E7_9MICC</name>
<dbReference type="SUPFAM" id="SSF161098">
    <property type="entry name" value="MetI-like"/>
    <property type="match status" value="1"/>
</dbReference>
<feature type="transmembrane region" description="Helical" evidence="8">
    <location>
        <begin position="20"/>
        <end position="42"/>
    </location>
</feature>
<dbReference type="InterPro" id="IPR043429">
    <property type="entry name" value="ArtM/GltK/GlnP/TcyL/YhdX-like"/>
</dbReference>
<dbReference type="PROSITE" id="PS50928">
    <property type="entry name" value="ABC_TM1"/>
    <property type="match status" value="1"/>
</dbReference>
<evidence type="ECO:0000256" key="6">
    <source>
        <dbReference type="ARBA" id="ARBA00022989"/>
    </source>
</evidence>